<dbReference type="EMBL" id="LGCK01000014">
    <property type="protein sequence ID" value="KPL70189.1"/>
    <property type="molecule type" value="Genomic_DNA"/>
</dbReference>
<dbReference type="OrthoDB" id="4920244at2"/>
<sequence length="113" mass="13099">MARDYFIFRDLLDQSVAPVQNQWYLPEPANLMGKQKADGSWKYGESGSPLVPDQNYALLETYQHLHVLVEMYGLTREHPAIERAAGFIFTCQTIGMELHRSLCENRRKVEDRP</sequence>
<comment type="caution">
    <text evidence="1">The sequence shown here is derived from an EMBL/GenBank/DDBJ whole genome shotgun (WGS) entry which is preliminary data.</text>
</comment>
<organism evidence="1 2">
    <name type="scientific">Leptolinea tardivitalis</name>
    <dbReference type="NCBI Taxonomy" id="229920"/>
    <lineage>
        <taxon>Bacteria</taxon>
        <taxon>Bacillati</taxon>
        <taxon>Chloroflexota</taxon>
        <taxon>Anaerolineae</taxon>
        <taxon>Anaerolineales</taxon>
        <taxon>Anaerolineaceae</taxon>
        <taxon>Leptolinea</taxon>
    </lineage>
</organism>
<dbReference type="InterPro" id="IPR008930">
    <property type="entry name" value="Terpenoid_cyclase/PrenylTrfase"/>
</dbReference>
<dbReference type="AlphaFoldDB" id="A0A0P6WKD7"/>
<protein>
    <submittedName>
        <fullName evidence="1">Uncharacterized protein</fullName>
    </submittedName>
</protein>
<proteinExistence type="predicted"/>
<accession>A0A0P6WKD7</accession>
<name>A0A0P6WKD7_9CHLR</name>
<dbReference type="STRING" id="229920.ADM99_13415"/>
<dbReference type="Proteomes" id="UP000050430">
    <property type="component" value="Unassembled WGS sequence"/>
</dbReference>
<evidence type="ECO:0000313" key="1">
    <source>
        <dbReference type="EMBL" id="KPL70189.1"/>
    </source>
</evidence>
<dbReference type="RefSeq" id="WP_062422038.1">
    <property type="nucleotide sequence ID" value="NZ_BBYA01000010.1"/>
</dbReference>
<gene>
    <name evidence="1" type="ORF">ADM99_13415</name>
</gene>
<evidence type="ECO:0000313" key="2">
    <source>
        <dbReference type="Proteomes" id="UP000050430"/>
    </source>
</evidence>
<reference evidence="1 2" key="1">
    <citation type="submission" date="2015-07" db="EMBL/GenBank/DDBJ databases">
        <title>Genome sequence of Leptolinea tardivitalis DSM 16556.</title>
        <authorList>
            <person name="Hemp J."/>
            <person name="Ward L.M."/>
            <person name="Pace L.A."/>
            <person name="Fischer W.W."/>
        </authorList>
    </citation>
    <scope>NUCLEOTIDE SEQUENCE [LARGE SCALE GENOMIC DNA]</scope>
    <source>
        <strain evidence="1 2">YMTK-2</strain>
    </source>
</reference>
<keyword evidence="2" id="KW-1185">Reference proteome</keyword>
<dbReference type="SUPFAM" id="SSF48239">
    <property type="entry name" value="Terpenoid cyclases/Protein prenyltransferases"/>
    <property type="match status" value="1"/>
</dbReference>